<dbReference type="EMBL" id="CP000505">
    <property type="protein sequence ID" value="ABL78078.1"/>
    <property type="molecule type" value="Genomic_DNA"/>
</dbReference>
<dbReference type="KEGG" id="tpe:Tpen_0676"/>
<dbReference type="Proteomes" id="UP000000641">
    <property type="component" value="Chromosome"/>
</dbReference>
<organism evidence="1 2">
    <name type="scientific">Thermofilum pendens (strain DSM 2475 / Hrk 5)</name>
    <dbReference type="NCBI Taxonomy" id="368408"/>
    <lineage>
        <taxon>Archaea</taxon>
        <taxon>Thermoproteota</taxon>
        <taxon>Thermoprotei</taxon>
        <taxon>Thermofilales</taxon>
        <taxon>Thermofilaceae</taxon>
        <taxon>Thermofilum</taxon>
    </lineage>
</organism>
<protein>
    <submittedName>
        <fullName evidence="1">Uncharacterized protein</fullName>
    </submittedName>
</protein>
<keyword evidence="2" id="KW-1185">Reference proteome</keyword>
<evidence type="ECO:0000313" key="1">
    <source>
        <dbReference type="EMBL" id="ABL78078.1"/>
    </source>
</evidence>
<dbReference type="AlphaFoldDB" id="A1RXZ8"/>
<sequence length="188" mass="21189">MKRRRAAIGLLAVALLSLAVLQNSRSSSEVRVLYYGENVYMAYLAAAREACASNMSVEELVDGLSDYFGPLRLADTRVARFERSDKLSGVKYCNVTVTTKLGARASFELNYTYTFLGFFAETGTGRIVKVYRINAYQRFKIPEYRYAILLQVDLVPTCESITYNGTLEVRIDTPCVLRDKWGFTLTVP</sequence>
<evidence type="ECO:0000313" key="2">
    <source>
        <dbReference type="Proteomes" id="UP000000641"/>
    </source>
</evidence>
<accession>A1RXZ8</accession>
<proteinExistence type="predicted"/>
<reference evidence="2" key="1">
    <citation type="journal article" date="2008" name="J. Bacteriol.">
        <title>Genome sequence of Thermofilum pendens reveals an exceptional loss of biosynthetic pathways without genome reduction.</title>
        <authorList>
            <person name="Anderson I."/>
            <person name="Rodriguez J."/>
            <person name="Susanti D."/>
            <person name="Porat I."/>
            <person name="Reich C."/>
            <person name="Ulrich L.E."/>
            <person name="Elkins J.G."/>
            <person name="Mavromatis K."/>
            <person name="Lykidis A."/>
            <person name="Kim E."/>
            <person name="Thompson L.S."/>
            <person name="Nolan M."/>
            <person name="Land M."/>
            <person name="Copeland A."/>
            <person name="Lapidus A."/>
            <person name="Lucas S."/>
            <person name="Detter C."/>
            <person name="Zhulin I.B."/>
            <person name="Olsen G.J."/>
            <person name="Whitman W."/>
            <person name="Mukhopadhyay B."/>
            <person name="Bristow J."/>
            <person name="Kyrpides N."/>
        </authorList>
    </citation>
    <scope>NUCLEOTIDE SEQUENCE [LARGE SCALE GENOMIC DNA]</scope>
    <source>
        <strain evidence="2">DSM 2475 / Hrk 5</strain>
    </source>
</reference>
<dbReference type="STRING" id="368408.Tpen_0676"/>
<dbReference type="HOGENOM" id="CLU_1431714_0_0_2"/>
<gene>
    <name evidence="1" type="ordered locus">Tpen_0676</name>
</gene>
<name>A1RXZ8_THEPD</name>
<dbReference type="EnsemblBacteria" id="ABL78078">
    <property type="protein sequence ID" value="ABL78078"/>
    <property type="gene ID" value="Tpen_0676"/>
</dbReference>